<evidence type="ECO:0000256" key="2">
    <source>
        <dbReference type="ARBA" id="ARBA00023015"/>
    </source>
</evidence>
<protein>
    <submittedName>
        <fullName evidence="7">DNA-binding transcriptional regulator, LysR family</fullName>
    </submittedName>
</protein>
<reference evidence="8" key="1">
    <citation type="submission" date="2016-10" db="EMBL/GenBank/DDBJ databases">
        <authorList>
            <person name="Varghese N."/>
            <person name="Submissions S."/>
        </authorList>
    </citation>
    <scope>NUCLEOTIDE SEQUENCE [LARGE SCALE GENOMIC DNA]</scope>
    <source>
        <strain evidence="8">DSM 23317</strain>
    </source>
</reference>
<keyword evidence="2" id="KW-0805">Transcription regulation</keyword>
<dbReference type="Gene3D" id="3.40.190.290">
    <property type="match status" value="1"/>
</dbReference>
<feature type="domain" description="HTH lysR-type" evidence="6">
    <location>
        <begin position="7"/>
        <end position="63"/>
    </location>
</feature>
<dbReference type="PANTHER" id="PTHR30126">
    <property type="entry name" value="HTH-TYPE TRANSCRIPTIONAL REGULATOR"/>
    <property type="match status" value="1"/>
</dbReference>
<dbReference type="InterPro" id="IPR036390">
    <property type="entry name" value="WH_DNA-bd_sf"/>
</dbReference>
<name>A0A1G8VIH4_9GAMM</name>
<sequence>MYRPHSTLEQWRILQAVVDYGGYAHAAAALNKSQSSLNHAVAKLQQQLGVQLLRVKGRKAELTEEGKVLLRRSRQLTQQIEQLEQLASNMEQGWEHELIISRESIYPSQYLFDALSRFYPESRGTRVTVIDNIISGSSDAIINRSADLVITGHVPPGHLGTPLAMIQMLLCCHPNHPLTREQTVDSGRLERELQIVIRDTGTAARDSDKDVGWLKAKERWTVSHFFDAIDILKQGVGFCWIPDHMASEALASGDLVSLYSSVEKHLIPLTLVIPNQDNLGPAGKRFAEILKQCSPLTSTQPIAGTTTSARGPDFDA</sequence>
<dbReference type="SUPFAM" id="SSF46785">
    <property type="entry name" value="Winged helix' DNA-binding domain"/>
    <property type="match status" value="1"/>
</dbReference>
<evidence type="ECO:0000256" key="4">
    <source>
        <dbReference type="ARBA" id="ARBA00023163"/>
    </source>
</evidence>
<dbReference type="InterPro" id="IPR005119">
    <property type="entry name" value="LysR_subst-bd"/>
</dbReference>
<keyword evidence="3 7" id="KW-0238">DNA-binding</keyword>
<evidence type="ECO:0000256" key="5">
    <source>
        <dbReference type="SAM" id="Coils"/>
    </source>
</evidence>
<dbReference type="Pfam" id="PF00126">
    <property type="entry name" value="HTH_1"/>
    <property type="match status" value="1"/>
</dbReference>
<dbReference type="RefSeq" id="WP_090365923.1">
    <property type="nucleotide sequence ID" value="NZ_FNEM01000011.1"/>
</dbReference>
<evidence type="ECO:0000259" key="6">
    <source>
        <dbReference type="PROSITE" id="PS50931"/>
    </source>
</evidence>
<keyword evidence="5" id="KW-0175">Coiled coil</keyword>
<keyword evidence="8" id="KW-1185">Reference proteome</keyword>
<dbReference type="InterPro" id="IPR036388">
    <property type="entry name" value="WH-like_DNA-bd_sf"/>
</dbReference>
<evidence type="ECO:0000313" key="8">
    <source>
        <dbReference type="Proteomes" id="UP000199527"/>
    </source>
</evidence>
<dbReference type="PANTHER" id="PTHR30126:SF88">
    <property type="entry name" value="TRANSCRIPTIONAL REGULATOR-RELATED"/>
    <property type="match status" value="1"/>
</dbReference>
<gene>
    <name evidence="7" type="ORF">SAMN04488540_11152</name>
</gene>
<accession>A0A1G8VIH4</accession>
<dbReference type="SUPFAM" id="SSF53850">
    <property type="entry name" value="Periplasmic binding protein-like II"/>
    <property type="match status" value="1"/>
</dbReference>
<dbReference type="PROSITE" id="PS50931">
    <property type="entry name" value="HTH_LYSR"/>
    <property type="match status" value="1"/>
</dbReference>
<dbReference type="Pfam" id="PF03466">
    <property type="entry name" value="LysR_substrate"/>
    <property type="match status" value="1"/>
</dbReference>
<comment type="similarity">
    <text evidence="1">Belongs to the LysR transcriptional regulatory family.</text>
</comment>
<evidence type="ECO:0000256" key="3">
    <source>
        <dbReference type="ARBA" id="ARBA00023125"/>
    </source>
</evidence>
<keyword evidence="4" id="KW-0804">Transcription</keyword>
<dbReference type="AlphaFoldDB" id="A0A1G8VIH4"/>
<evidence type="ECO:0000313" key="7">
    <source>
        <dbReference type="EMBL" id="SDJ65724.1"/>
    </source>
</evidence>
<dbReference type="OrthoDB" id="6988449at2"/>
<organism evidence="7 8">
    <name type="scientific">Ferrimonas sediminum</name>
    <dbReference type="NCBI Taxonomy" id="718193"/>
    <lineage>
        <taxon>Bacteria</taxon>
        <taxon>Pseudomonadati</taxon>
        <taxon>Pseudomonadota</taxon>
        <taxon>Gammaproteobacteria</taxon>
        <taxon>Alteromonadales</taxon>
        <taxon>Ferrimonadaceae</taxon>
        <taxon>Ferrimonas</taxon>
    </lineage>
</organism>
<dbReference type="GO" id="GO:0003700">
    <property type="term" value="F:DNA-binding transcription factor activity"/>
    <property type="evidence" value="ECO:0007669"/>
    <property type="project" value="InterPro"/>
</dbReference>
<dbReference type="InterPro" id="IPR000847">
    <property type="entry name" value="LysR_HTH_N"/>
</dbReference>
<evidence type="ECO:0000256" key="1">
    <source>
        <dbReference type="ARBA" id="ARBA00009437"/>
    </source>
</evidence>
<dbReference type="Gene3D" id="1.10.10.10">
    <property type="entry name" value="Winged helix-like DNA-binding domain superfamily/Winged helix DNA-binding domain"/>
    <property type="match status" value="1"/>
</dbReference>
<dbReference type="GO" id="GO:0000976">
    <property type="term" value="F:transcription cis-regulatory region binding"/>
    <property type="evidence" value="ECO:0007669"/>
    <property type="project" value="TreeGrafter"/>
</dbReference>
<feature type="coiled-coil region" evidence="5">
    <location>
        <begin position="66"/>
        <end position="93"/>
    </location>
</feature>
<dbReference type="Proteomes" id="UP000199527">
    <property type="component" value="Unassembled WGS sequence"/>
</dbReference>
<proteinExistence type="inferred from homology"/>
<dbReference type="EMBL" id="FNEM01000011">
    <property type="protein sequence ID" value="SDJ65724.1"/>
    <property type="molecule type" value="Genomic_DNA"/>
</dbReference>